<accession>A0A139KTU1</accession>
<organism evidence="1">
    <name type="scientific">Bacteroides intestinalis</name>
    <dbReference type="NCBI Taxonomy" id="329854"/>
    <lineage>
        <taxon>Bacteria</taxon>
        <taxon>Pseudomonadati</taxon>
        <taxon>Bacteroidota</taxon>
        <taxon>Bacteroidia</taxon>
        <taxon>Bacteroidales</taxon>
        <taxon>Bacteroidaceae</taxon>
        <taxon>Bacteroides</taxon>
    </lineage>
</organism>
<gene>
    <name evidence="1" type="ORF">HMPREF2531_04669</name>
</gene>
<dbReference type="Proteomes" id="UP000070319">
    <property type="component" value="Unassembled WGS sequence"/>
</dbReference>
<evidence type="ECO:0000313" key="1">
    <source>
        <dbReference type="EMBL" id="KXT42600.1"/>
    </source>
</evidence>
<evidence type="ECO:0000313" key="2">
    <source>
        <dbReference type="Proteomes" id="UP000070319"/>
    </source>
</evidence>
<dbReference type="AlphaFoldDB" id="A0A139KTU1"/>
<sequence>MSFFVYKDIQRKTLYLKRRQFCFSTSYISFTSLSSKYTN</sequence>
<comment type="caution">
    <text evidence="1">The sequence shown here is derived from an EMBL/GenBank/DDBJ whole genome shotgun (WGS) entry which is preliminary data.</text>
</comment>
<dbReference type="PATRIC" id="fig|329854.7.peg.4740"/>
<proteinExistence type="predicted"/>
<dbReference type="EMBL" id="LTDF01000165">
    <property type="protein sequence ID" value="KXT42600.1"/>
    <property type="molecule type" value="Genomic_DNA"/>
</dbReference>
<reference evidence="1 2" key="1">
    <citation type="submission" date="2016-02" db="EMBL/GenBank/DDBJ databases">
        <authorList>
            <person name="Wen L."/>
            <person name="He K."/>
            <person name="Yang H."/>
        </authorList>
    </citation>
    <scope>NUCLEOTIDE SEQUENCE [LARGE SCALE GENOMIC DNA]</scope>
    <source>
        <strain evidence="1 2">KLE1704</strain>
    </source>
</reference>
<protein>
    <submittedName>
        <fullName evidence="1">Uncharacterized protein</fullName>
    </submittedName>
</protein>
<name>A0A139KTU1_9BACE</name>